<evidence type="ECO:0000256" key="2">
    <source>
        <dbReference type="ARBA" id="ARBA00022679"/>
    </source>
</evidence>
<dbReference type="InterPro" id="IPR000577">
    <property type="entry name" value="Carb_kinase_FGGY"/>
</dbReference>
<dbReference type="InterPro" id="IPR018485">
    <property type="entry name" value="FGGY_C"/>
</dbReference>
<dbReference type="GO" id="GO:0016301">
    <property type="term" value="F:kinase activity"/>
    <property type="evidence" value="ECO:0007669"/>
    <property type="project" value="UniProtKB-KW"/>
</dbReference>
<evidence type="ECO:0000313" key="7">
    <source>
        <dbReference type="EMBL" id="MEX4005822.1"/>
    </source>
</evidence>
<dbReference type="EMBL" id="JAZHFV010000001">
    <property type="protein sequence ID" value="MEX4005822.1"/>
    <property type="molecule type" value="Genomic_DNA"/>
</dbReference>
<feature type="domain" description="Carbohydrate kinase FGGY C-terminal" evidence="6">
    <location>
        <begin position="256"/>
        <end position="445"/>
    </location>
</feature>
<dbReference type="PIRSF" id="PIRSF000538">
    <property type="entry name" value="GlpK"/>
    <property type="match status" value="1"/>
</dbReference>
<feature type="domain" description="Carbohydrate kinase FGGY N-terminal" evidence="5">
    <location>
        <begin position="6"/>
        <end position="241"/>
    </location>
</feature>
<dbReference type="Pfam" id="PF02782">
    <property type="entry name" value="FGGY_C"/>
    <property type="match status" value="1"/>
</dbReference>
<dbReference type="Pfam" id="PF00370">
    <property type="entry name" value="FGGY_N"/>
    <property type="match status" value="1"/>
</dbReference>
<evidence type="ECO:0000256" key="1">
    <source>
        <dbReference type="ARBA" id="ARBA00009156"/>
    </source>
</evidence>
<dbReference type="PANTHER" id="PTHR43095">
    <property type="entry name" value="SUGAR KINASE"/>
    <property type="match status" value="1"/>
</dbReference>
<dbReference type="InterPro" id="IPR018484">
    <property type="entry name" value="FGGY_N"/>
</dbReference>
<dbReference type="InterPro" id="IPR018483">
    <property type="entry name" value="Carb_kinase_FGGY_CS"/>
</dbReference>
<comment type="similarity">
    <text evidence="1 4">Belongs to the FGGY kinase family.</text>
</comment>
<keyword evidence="2 4" id="KW-0808">Transferase</keyword>
<dbReference type="CDD" id="cd07808">
    <property type="entry name" value="ASKHA_NBD_FGGY_EcXK-like"/>
    <property type="match status" value="1"/>
</dbReference>
<sequence>MVDGLTLGIDFGTSAVKVVALRGDGTVAAHASSGYETFKPAPDRAEQEPEDWWRALSTAAASVMAEIDPASVIAAGLSGQLNGIVLIDADGAALGRSLIWLDQRCGDEVAELERSHAETLAAKVSSPTSPIAVLPKLQWLARHEPARMHRARHVFQVKDYILWRLTGAVATDANEASATLMMNLASRQWDAALVALSGLATGHLSPIRASTEIVGRVTAEASAASGLPRGLGVVPGSGDTGALGVGCGAFAAGTAAVTLGTAGHIVASVPNQPPALVPGLWRMAHVTPDRELWLGLIPAGGLSIAWLRNLGTGFAGRPFGFDDLERLVQATEPGSGAAVFLPFLEGAGTPWNDPSRFAAVAGLNVTHGAGHLVRAVYEGVAFNIRACLESFEVAGVSLERVHLAEGGAQSPAWCQIIADVLDRDVRVVAERDTSATGAAILARAAVDATDLAVVVERSVRIARVHEPNPAVRDRIDLSWKRFQQEAGRTN</sequence>
<keyword evidence="3 4" id="KW-0418">Kinase</keyword>
<evidence type="ECO:0000259" key="5">
    <source>
        <dbReference type="Pfam" id="PF00370"/>
    </source>
</evidence>
<organism evidence="7 8">
    <name type="scientific">Neoaquamicrobium sediminum</name>
    <dbReference type="NCBI Taxonomy" id="1849104"/>
    <lineage>
        <taxon>Bacteria</taxon>
        <taxon>Pseudomonadati</taxon>
        <taxon>Pseudomonadota</taxon>
        <taxon>Alphaproteobacteria</taxon>
        <taxon>Hyphomicrobiales</taxon>
        <taxon>Phyllobacteriaceae</taxon>
        <taxon>Neoaquamicrobium</taxon>
    </lineage>
</organism>
<name>A0ABV3WME1_9HYPH</name>
<gene>
    <name evidence="7" type="ORF">V1479_00820</name>
</gene>
<keyword evidence="8" id="KW-1185">Reference proteome</keyword>
<accession>A0ABV3WME1</accession>
<comment type="caution">
    <text evidence="7">The sequence shown here is derived from an EMBL/GenBank/DDBJ whole genome shotgun (WGS) entry which is preliminary data.</text>
</comment>
<reference evidence="7 8" key="1">
    <citation type="submission" date="2024-01" db="EMBL/GenBank/DDBJ databases">
        <title>New evidence supports the origin of RcGTA from prophage.</title>
        <authorList>
            <person name="Xu Y."/>
            <person name="Liu B."/>
            <person name="Chen F."/>
        </authorList>
    </citation>
    <scope>NUCLEOTIDE SEQUENCE [LARGE SCALE GENOMIC DNA]</scope>
    <source>
        <strain evidence="7 8">CBW1107-2</strain>
    </source>
</reference>
<dbReference type="SUPFAM" id="SSF53067">
    <property type="entry name" value="Actin-like ATPase domain"/>
    <property type="match status" value="2"/>
</dbReference>
<dbReference type="PANTHER" id="PTHR43095:SF5">
    <property type="entry name" value="XYLULOSE KINASE"/>
    <property type="match status" value="1"/>
</dbReference>
<dbReference type="InterPro" id="IPR050406">
    <property type="entry name" value="FGGY_Carb_Kinase"/>
</dbReference>
<dbReference type="Gene3D" id="3.30.420.40">
    <property type="match status" value="2"/>
</dbReference>
<proteinExistence type="inferred from homology"/>
<evidence type="ECO:0000259" key="6">
    <source>
        <dbReference type="Pfam" id="PF02782"/>
    </source>
</evidence>
<evidence type="ECO:0000256" key="4">
    <source>
        <dbReference type="RuleBase" id="RU003733"/>
    </source>
</evidence>
<dbReference type="RefSeq" id="WP_368801256.1">
    <property type="nucleotide sequence ID" value="NZ_JAZHFV010000001.1"/>
</dbReference>
<evidence type="ECO:0000313" key="8">
    <source>
        <dbReference type="Proteomes" id="UP001559025"/>
    </source>
</evidence>
<evidence type="ECO:0000256" key="3">
    <source>
        <dbReference type="ARBA" id="ARBA00022777"/>
    </source>
</evidence>
<dbReference type="Proteomes" id="UP001559025">
    <property type="component" value="Unassembled WGS sequence"/>
</dbReference>
<dbReference type="PROSITE" id="PS00445">
    <property type="entry name" value="FGGY_KINASES_2"/>
    <property type="match status" value="1"/>
</dbReference>
<dbReference type="InterPro" id="IPR043129">
    <property type="entry name" value="ATPase_NBD"/>
</dbReference>
<protein>
    <submittedName>
        <fullName evidence="7">FGGY family carbohydrate kinase</fullName>
    </submittedName>
</protein>